<gene>
    <name evidence="1" type="ORF">LX32DRAFT_638494</name>
</gene>
<dbReference type="EMBL" id="MU842855">
    <property type="protein sequence ID" value="KAK2030125.1"/>
    <property type="molecule type" value="Genomic_DNA"/>
</dbReference>
<dbReference type="AlphaFoldDB" id="A0AAD9HJ89"/>
<accession>A0AAD9HJ89</accession>
<keyword evidence="2" id="KW-1185">Reference proteome</keyword>
<dbReference type="Proteomes" id="UP001232148">
    <property type="component" value="Unassembled WGS sequence"/>
</dbReference>
<evidence type="ECO:0000313" key="2">
    <source>
        <dbReference type="Proteomes" id="UP001232148"/>
    </source>
</evidence>
<protein>
    <submittedName>
        <fullName evidence="1">Uncharacterized protein</fullName>
    </submittedName>
</protein>
<reference evidence="1" key="1">
    <citation type="submission" date="2021-06" db="EMBL/GenBank/DDBJ databases">
        <title>Comparative genomics, transcriptomics and evolutionary studies reveal genomic signatures of adaptation to plant cell wall in hemibiotrophic fungi.</title>
        <authorList>
            <consortium name="DOE Joint Genome Institute"/>
            <person name="Baroncelli R."/>
            <person name="Diaz J.F."/>
            <person name="Benocci T."/>
            <person name="Peng M."/>
            <person name="Battaglia E."/>
            <person name="Haridas S."/>
            <person name="Andreopoulos W."/>
            <person name="Labutti K."/>
            <person name="Pangilinan J."/>
            <person name="Floch G.L."/>
            <person name="Makela M.R."/>
            <person name="Henrissat B."/>
            <person name="Grigoriev I.V."/>
            <person name="Crouch J.A."/>
            <person name="De Vries R.P."/>
            <person name="Sukno S.A."/>
            <person name="Thon M.R."/>
        </authorList>
    </citation>
    <scope>NUCLEOTIDE SEQUENCE</scope>
    <source>
        <strain evidence="1">MAFF235873</strain>
    </source>
</reference>
<comment type="caution">
    <text evidence="1">The sequence shown here is derived from an EMBL/GenBank/DDBJ whole genome shotgun (WGS) entry which is preliminary data.</text>
</comment>
<evidence type="ECO:0000313" key="1">
    <source>
        <dbReference type="EMBL" id="KAK2030125.1"/>
    </source>
</evidence>
<name>A0AAD9HJ89_9PEZI</name>
<organism evidence="1 2">
    <name type="scientific">Colletotrichum zoysiae</name>
    <dbReference type="NCBI Taxonomy" id="1216348"/>
    <lineage>
        <taxon>Eukaryota</taxon>
        <taxon>Fungi</taxon>
        <taxon>Dikarya</taxon>
        <taxon>Ascomycota</taxon>
        <taxon>Pezizomycotina</taxon>
        <taxon>Sordariomycetes</taxon>
        <taxon>Hypocreomycetidae</taxon>
        <taxon>Glomerellales</taxon>
        <taxon>Glomerellaceae</taxon>
        <taxon>Colletotrichum</taxon>
        <taxon>Colletotrichum graminicola species complex</taxon>
    </lineage>
</organism>
<proteinExistence type="predicted"/>
<sequence>MAVFIRSRRTSDPLLLLNRCQTVVDRHRFPLRIVFVGRLPSSCHARTQNGGKSFPPIDEDSPTSSLSILRRLGRPVGGTPGTVCLTLIIRVSRAWACTWSWLAGWLAFNGEYAHKRETVQQVRCTVCVCTGYPGEDDDACAPTCVSCIFWCHNYLTG</sequence>